<evidence type="ECO:0000313" key="1">
    <source>
        <dbReference type="EMBL" id="KAL3102530.1"/>
    </source>
</evidence>
<reference evidence="1 2" key="1">
    <citation type="submission" date="2024-10" db="EMBL/GenBank/DDBJ databases">
        <authorList>
            <person name="Kim D."/>
        </authorList>
    </citation>
    <scope>NUCLEOTIDE SEQUENCE [LARGE SCALE GENOMIC DNA]</scope>
    <source>
        <strain evidence="1">BH-2024</strain>
    </source>
</reference>
<comment type="caution">
    <text evidence="1">The sequence shown here is derived from an EMBL/GenBank/DDBJ whole genome shotgun (WGS) entry which is preliminary data.</text>
</comment>
<evidence type="ECO:0000313" key="2">
    <source>
        <dbReference type="Proteomes" id="UP001620626"/>
    </source>
</evidence>
<name>A0ABD2KHW9_9BILA</name>
<accession>A0ABD2KHW9</accession>
<dbReference type="EMBL" id="JBICBT010000755">
    <property type="protein sequence ID" value="KAL3102530.1"/>
    <property type="molecule type" value="Genomic_DNA"/>
</dbReference>
<dbReference type="Proteomes" id="UP001620626">
    <property type="component" value="Unassembled WGS sequence"/>
</dbReference>
<sequence>MLGHFEAWHKVSLVGELFRNAKLNPSDAIFISAGSNVWWQRYWQVICAILSVWDEMPTIAFLLGNMLSIEPQKRMTAKGIINYLEGKCKPKEYEKNAEKIALFGDVSAGKLREVMEKEGFNPKTMKKVKNNLKSAEENTKIFMQQLEERSEFCEN</sequence>
<proteinExistence type="predicted"/>
<dbReference type="AlphaFoldDB" id="A0ABD2KHW9"/>
<gene>
    <name evidence="1" type="ORF">niasHT_020146</name>
</gene>
<keyword evidence="2" id="KW-1185">Reference proteome</keyword>
<protein>
    <submittedName>
        <fullName evidence="1">Uncharacterized protein</fullName>
    </submittedName>
</protein>
<organism evidence="1 2">
    <name type="scientific">Heterodera trifolii</name>
    <dbReference type="NCBI Taxonomy" id="157864"/>
    <lineage>
        <taxon>Eukaryota</taxon>
        <taxon>Metazoa</taxon>
        <taxon>Ecdysozoa</taxon>
        <taxon>Nematoda</taxon>
        <taxon>Chromadorea</taxon>
        <taxon>Rhabditida</taxon>
        <taxon>Tylenchina</taxon>
        <taxon>Tylenchomorpha</taxon>
        <taxon>Tylenchoidea</taxon>
        <taxon>Heteroderidae</taxon>
        <taxon>Heteroderinae</taxon>
        <taxon>Heterodera</taxon>
    </lineage>
</organism>